<name>A0A4V2NWP0_9PROT</name>
<feature type="signal peptide" evidence="1">
    <location>
        <begin position="1"/>
        <end position="24"/>
    </location>
</feature>
<accession>A0A4V2NWP0</accession>
<keyword evidence="3" id="KW-1185">Reference proteome</keyword>
<dbReference type="Proteomes" id="UP000295443">
    <property type="component" value="Unassembled WGS sequence"/>
</dbReference>
<dbReference type="AlphaFoldDB" id="A0A4V2NWP0"/>
<keyword evidence="1" id="KW-0732">Signal</keyword>
<evidence type="ECO:0000256" key="1">
    <source>
        <dbReference type="SAM" id="SignalP"/>
    </source>
</evidence>
<protein>
    <recommendedName>
        <fullName evidence="4">Glycine zipper 2TM domain-containing protein</fullName>
    </recommendedName>
</protein>
<reference evidence="2 3" key="1">
    <citation type="submission" date="2019-03" db="EMBL/GenBank/DDBJ databases">
        <title>Genome sequence of Thiobacillaceae bacterium LSR1, a sulfur-oxidizing bacterium isolated from freshwater sediment.</title>
        <authorList>
            <person name="Li S."/>
        </authorList>
    </citation>
    <scope>NUCLEOTIDE SEQUENCE [LARGE SCALE GENOMIC DNA]</scope>
    <source>
        <strain evidence="2 3">LSR1</strain>
    </source>
</reference>
<evidence type="ECO:0000313" key="2">
    <source>
        <dbReference type="EMBL" id="TCJ18142.1"/>
    </source>
</evidence>
<feature type="non-terminal residue" evidence="2">
    <location>
        <position position="84"/>
    </location>
</feature>
<comment type="caution">
    <text evidence="2">The sequence shown here is derived from an EMBL/GenBank/DDBJ whole genome shotgun (WGS) entry which is preliminary data.</text>
</comment>
<dbReference type="EMBL" id="SJZB01000012">
    <property type="protein sequence ID" value="TCJ18142.1"/>
    <property type="molecule type" value="Genomic_DNA"/>
</dbReference>
<proteinExistence type="predicted"/>
<evidence type="ECO:0000313" key="3">
    <source>
        <dbReference type="Proteomes" id="UP000295443"/>
    </source>
</evidence>
<sequence length="84" mass="9089">MSRRHPLILAAVIFLSLTLEPVWADPPGQAPAHGWRKKHDPYYMGYTGRKWDDDYGITLGRCNRDAVGAVLGGVVGGAIGSRVG</sequence>
<feature type="chain" id="PRO_5020322063" description="Glycine zipper 2TM domain-containing protein" evidence="1">
    <location>
        <begin position="25"/>
        <end position="84"/>
    </location>
</feature>
<evidence type="ECO:0008006" key="4">
    <source>
        <dbReference type="Google" id="ProtNLM"/>
    </source>
</evidence>
<gene>
    <name evidence="2" type="ORF">EZJ19_02570</name>
</gene>
<organism evidence="2 3">
    <name type="scientific">Parasulfuritortus cantonensis</name>
    <dbReference type="NCBI Taxonomy" id="2528202"/>
    <lineage>
        <taxon>Bacteria</taxon>
        <taxon>Pseudomonadati</taxon>
        <taxon>Pseudomonadota</taxon>
        <taxon>Betaproteobacteria</taxon>
        <taxon>Nitrosomonadales</taxon>
        <taxon>Thiobacillaceae</taxon>
        <taxon>Parasulfuritortus</taxon>
    </lineage>
</organism>